<evidence type="ECO:0000259" key="3">
    <source>
        <dbReference type="Pfam" id="PF12696"/>
    </source>
</evidence>
<dbReference type="InterPro" id="IPR032584">
    <property type="entry name" value="DUF4913"/>
</dbReference>
<proteinExistence type="predicted"/>
<evidence type="ECO:0000256" key="2">
    <source>
        <dbReference type="SAM" id="MobiDB-lite"/>
    </source>
</evidence>
<accession>A0A4Y4BDV4</accession>
<dbReference type="EMBL" id="BJNQ01000032">
    <property type="protein sequence ID" value="GEC76967.1"/>
    <property type="molecule type" value="Genomic_DNA"/>
</dbReference>
<evidence type="ECO:0000313" key="5">
    <source>
        <dbReference type="Proteomes" id="UP000317410"/>
    </source>
</evidence>
<organism evidence="4 5">
    <name type="scientific">Microbacterium maritypicum</name>
    <name type="common">Microbacterium liquefaciens</name>
    <dbReference type="NCBI Taxonomy" id="33918"/>
    <lineage>
        <taxon>Bacteria</taxon>
        <taxon>Bacillati</taxon>
        <taxon>Actinomycetota</taxon>
        <taxon>Actinomycetes</taxon>
        <taxon>Micrococcales</taxon>
        <taxon>Microbacteriaceae</taxon>
        <taxon>Microbacterium</taxon>
    </lineage>
</organism>
<sequence length="379" mass="42040">MTILQSEDQGKLVWPNGGYEKLLAASMWWIYAGGNASASFYRNVSDLIGDYEYTERSTSAGRGGGSTQVSRRTERIMDVADLDALSVGRMIVFASGCRPALVRARPWFTDKRLRQLVAMRPDRVHHQAEEDVHVSETTEDSFVVDELAIAAAAMDVAAAEKALHSAEEKAAAADDALADANDDVTVAEAKVDDYTSDDAKLPWQVAAAHRELAKKTRAQARAARPHEEAHHELTPAQRKLDVALETLDAAKSTPVTEDDEDESSISLLAWSVPLTTAPPELVEWVEGTFQDYLTGTVGLVKSGRWCSRWTEHPDAVHRLAGIYDEWTLMRLRIKGAPSLHTFYREILDYHIPQLTSREDGVFQRCDGAGHEPHERMDTD</sequence>
<evidence type="ECO:0000313" key="4">
    <source>
        <dbReference type="EMBL" id="GEC76967.1"/>
    </source>
</evidence>
<keyword evidence="1" id="KW-0175">Coiled coil</keyword>
<comment type="caution">
    <text evidence="4">The sequence shown here is derived from an EMBL/GenBank/DDBJ whole genome shotgun (WGS) entry which is preliminary data.</text>
</comment>
<dbReference type="Pfam" id="PF12696">
    <property type="entry name" value="TraG-D_C"/>
    <property type="match status" value="1"/>
</dbReference>
<feature type="coiled-coil region" evidence="1">
    <location>
        <begin position="149"/>
        <end position="197"/>
    </location>
</feature>
<name>A0A4Y4BDV4_MICMQ</name>
<gene>
    <name evidence="4" type="ORF">MLI01_31120</name>
</gene>
<dbReference type="Pfam" id="PF16259">
    <property type="entry name" value="DUF4913"/>
    <property type="match status" value="1"/>
</dbReference>
<feature type="region of interest" description="Disordered" evidence="2">
    <location>
        <begin position="217"/>
        <end position="237"/>
    </location>
</feature>
<reference evidence="4 5" key="1">
    <citation type="submission" date="2019-06" db="EMBL/GenBank/DDBJ databases">
        <title>Whole genome shotgun sequence of Microbacterium liquefaciens NBRC 15037.</title>
        <authorList>
            <person name="Hosoyama A."/>
            <person name="Uohara A."/>
            <person name="Ohji S."/>
            <person name="Ichikawa N."/>
        </authorList>
    </citation>
    <scope>NUCLEOTIDE SEQUENCE [LARGE SCALE GENOMIC DNA]</scope>
    <source>
        <strain evidence="4 5">NBRC 15037</strain>
    </source>
</reference>
<dbReference type="Gene3D" id="3.40.50.300">
    <property type="entry name" value="P-loop containing nucleotide triphosphate hydrolases"/>
    <property type="match status" value="1"/>
</dbReference>
<evidence type="ECO:0000256" key="1">
    <source>
        <dbReference type="SAM" id="Coils"/>
    </source>
</evidence>
<dbReference type="AlphaFoldDB" id="A0A4Y4BDV4"/>
<protein>
    <recommendedName>
        <fullName evidence="3">TraD/TraG TraM recognition site domain-containing protein</fullName>
    </recommendedName>
</protein>
<dbReference type="InterPro" id="IPR032689">
    <property type="entry name" value="TraG-D_C"/>
</dbReference>
<dbReference type="Proteomes" id="UP000317410">
    <property type="component" value="Unassembled WGS sequence"/>
</dbReference>
<feature type="compositionally biased region" description="Basic and acidic residues" evidence="2">
    <location>
        <begin position="224"/>
        <end position="237"/>
    </location>
</feature>
<dbReference type="InterPro" id="IPR027417">
    <property type="entry name" value="P-loop_NTPase"/>
</dbReference>
<feature type="domain" description="TraD/TraG TraM recognition site" evidence="3">
    <location>
        <begin position="1"/>
        <end position="85"/>
    </location>
</feature>